<proteinExistence type="predicted"/>
<dbReference type="RefSeq" id="WP_208176152.1">
    <property type="nucleotide sequence ID" value="NZ_JAGETZ010000007.1"/>
</dbReference>
<evidence type="ECO:0000313" key="1">
    <source>
        <dbReference type="EMBL" id="MBO2010521.1"/>
    </source>
</evidence>
<comment type="caution">
    <text evidence="1">The sequence shown here is derived from an EMBL/GenBank/DDBJ whole genome shotgun (WGS) entry which is preliminary data.</text>
</comment>
<name>A0ABS3QHC8_9BACT</name>
<sequence length="120" mass="13486">MPTQPLAEHEVAALTKRLRRCRHLADSLRFEQETWAIQDATLVRRWQALAALGQALAAALPPTVVLPISDELWLKHLQGMTNHAARRRPSLAARALLALRLRHYEEEADALSALLGPDMR</sequence>
<organism evidence="1 2">
    <name type="scientific">Hymenobacter negativus</name>
    <dbReference type="NCBI Taxonomy" id="2795026"/>
    <lineage>
        <taxon>Bacteria</taxon>
        <taxon>Pseudomonadati</taxon>
        <taxon>Bacteroidota</taxon>
        <taxon>Cytophagia</taxon>
        <taxon>Cytophagales</taxon>
        <taxon>Hymenobacteraceae</taxon>
        <taxon>Hymenobacter</taxon>
    </lineage>
</organism>
<accession>A0ABS3QHC8</accession>
<dbReference type="Proteomes" id="UP000664369">
    <property type="component" value="Unassembled WGS sequence"/>
</dbReference>
<evidence type="ECO:0000313" key="2">
    <source>
        <dbReference type="Proteomes" id="UP000664369"/>
    </source>
</evidence>
<protein>
    <submittedName>
        <fullName evidence="1">Uncharacterized protein</fullName>
    </submittedName>
</protein>
<dbReference type="EMBL" id="JAGETZ010000007">
    <property type="protein sequence ID" value="MBO2010521.1"/>
    <property type="molecule type" value="Genomic_DNA"/>
</dbReference>
<gene>
    <name evidence="1" type="ORF">J4E00_15780</name>
</gene>
<reference evidence="1 2" key="1">
    <citation type="submission" date="2021-03" db="EMBL/GenBank/DDBJ databases">
        <authorList>
            <person name="Kim M.K."/>
        </authorList>
    </citation>
    <scope>NUCLEOTIDE SEQUENCE [LARGE SCALE GENOMIC DNA]</scope>
    <source>
        <strain evidence="1 2">BT442</strain>
    </source>
</reference>
<keyword evidence="2" id="KW-1185">Reference proteome</keyword>